<evidence type="ECO:0000313" key="8">
    <source>
        <dbReference type="Proteomes" id="UP000293535"/>
    </source>
</evidence>
<dbReference type="SUPFAM" id="SSF144091">
    <property type="entry name" value="Rhomboid-like"/>
    <property type="match status" value="1"/>
</dbReference>
<protein>
    <submittedName>
        <fullName evidence="7">Rhomboid family intramembrane serine protease</fullName>
    </submittedName>
</protein>
<reference evidence="7 8" key="1">
    <citation type="submission" date="2018-12" db="EMBL/GenBank/DDBJ databases">
        <title>Draft genome sequence of Haloarcula hispinica strain 18.1, an halophilic archaeon isolated from Chott El Jerid of Southern Tunisia.</title>
        <authorList>
            <person name="Najjari A."/>
            <person name="Ben Dhia O."/>
            <person name="Ferjani R."/>
            <person name="Mahjoubi M."/>
            <person name="Sghaier H."/>
            <person name="Elshahed M."/>
            <person name="Ouzari H.I."/>
            <person name="Cherid A."/>
            <person name="Youssef N."/>
        </authorList>
    </citation>
    <scope>NUCLEOTIDE SEQUENCE [LARGE SCALE GENOMIC DNA]</scope>
    <source>
        <strain evidence="7 8">18.1</strain>
    </source>
</reference>
<gene>
    <name evidence="7" type="ORF">ELS20_02885</name>
</gene>
<evidence type="ECO:0000256" key="2">
    <source>
        <dbReference type="ARBA" id="ARBA00022692"/>
    </source>
</evidence>
<evidence type="ECO:0000256" key="5">
    <source>
        <dbReference type="SAM" id="Phobius"/>
    </source>
</evidence>
<organism evidence="7 8">
    <name type="scientific">Haloarcula hispanica</name>
    <dbReference type="NCBI Taxonomy" id="51589"/>
    <lineage>
        <taxon>Archaea</taxon>
        <taxon>Methanobacteriati</taxon>
        <taxon>Methanobacteriota</taxon>
        <taxon>Stenosarchaea group</taxon>
        <taxon>Halobacteria</taxon>
        <taxon>Halobacteriales</taxon>
        <taxon>Haloarculaceae</taxon>
        <taxon>Haloarcula</taxon>
    </lineage>
</organism>
<dbReference type="RefSeq" id="WP_129755016.1">
    <property type="nucleotide sequence ID" value="NZ_JAFKAA010000002.1"/>
</dbReference>
<dbReference type="AlphaFoldDB" id="A0A482T1W0"/>
<accession>A0A482T1W0</accession>
<name>A0A482T1W0_HALHI</name>
<dbReference type="InterPro" id="IPR035952">
    <property type="entry name" value="Rhomboid-like_sf"/>
</dbReference>
<evidence type="ECO:0000256" key="3">
    <source>
        <dbReference type="ARBA" id="ARBA00022989"/>
    </source>
</evidence>
<comment type="subcellular location">
    <subcellularLocation>
        <location evidence="1">Membrane</location>
        <topology evidence="1">Multi-pass membrane protein</topology>
    </subcellularLocation>
</comment>
<comment type="caution">
    <text evidence="7">The sequence shown here is derived from an EMBL/GenBank/DDBJ whole genome shotgun (WGS) entry which is preliminary data.</text>
</comment>
<dbReference type="Gene3D" id="1.20.1540.10">
    <property type="entry name" value="Rhomboid-like"/>
    <property type="match status" value="1"/>
</dbReference>
<feature type="transmembrane region" description="Helical" evidence="5">
    <location>
        <begin position="48"/>
        <end position="70"/>
    </location>
</feature>
<dbReference type="InterPro" id="IPR022764">
    <property type="entry name" value="Peptidase_S54_rhomboid_dom"/>
</dbReference>
<feature type="transmembrane region" description="Helical" evidence="5">
    <location>
        <begin position="20"/>
        <end position="36"/>
    </location>
</feature>
<keyword evidence="7" id="KW-0645">Protease</keyword>
<evidence type="ECO:0000259" key="6">
    <source>
        <dbReference type="Pfam" id="PF01694"/>
    </source>
</evidence>
<evidence type="ECO:0000256" key="1">
    <source>
        <dbReference type="ARBA" id="ARBA00004141"/>
    </source>
</evidence>
<dbReference type="GO" id="GO:0006508">
    <property type="term" value="P:proteolysis"/>
    <property type="evidence" value="ECO:0007669"/>
    <property type="project" value="UniProtKB-KW"/>
</dbReference>
<feature type="transmembrane region" description="Helical" evidence="5">
    <location>
        <begin position="147"/>
        <end position="170"/>
    </location>
</feature>
<feature type="transmembrane region" description="Helical" evidence="5">
    <location>
        <begin position="294"/>
        <end position="314"/>
    </location>
</feature>
<dbReference type="EMBL" id="RZIG01000002">
    <property type="protein sequence ID" value="RYJ09096.1"/>
    <property type="molecule type" value="Genomic_DNA"/>
</dbReference>
<feature type="domain" description="Peptidase S54 rhomboid" evidence="6">
    <location>
        <begin position="95"/>
        <end position="252"/>
    </location>
</feature>
<feature type="transmembrane region" description="Helical" evidence="5">
    <location>
        <begin position="232"/>
        <end position="252"/>
    </location>
</feature>
<keyword evidence="7" id="KW-0378">Hydrolase</keyword>
<dbReference type="Pfam" id="PF01694">
    <property type="entry name" value="Rhomboid"/>
    <property type="match status" value="1"/>
</dbReference>
<dbReference type="GO" id="GO:0016020">
    <property type="term" value="C:membrane"/>
    <property type="evidence" value="ECO:0007669"/>
    <property type="project" value="UniProtKB-SubCell"/>
</dbReference>
<evidence type="ECO:0000256" key="4">
    <source>
        <dbReference type="ARBA" id="ARBA00023136"/>
    </source>
</evidence>
<feature type="transmembrane region" description="Helical" evidence="5">
    <location>
        <begin position="177"/>
        <end position="199"/>
    </location>
</feature>
<sequence length="552" mass="60059">MMQSLPTPAMPAWLPWQEAVVLIVVLAVLVAVRRLSAARPGDGIRARLFLGVPWGTLLTMAGVLAVYLFLQGAWWHPRNPLVTPFRTWSYFYPFGMLTGAFTHGSQGHITGNLMGTLVYGTVAEYVWGHYPRKRGVQTFTSLRTNPLARILAVPVAMFVVGVFSAVFAIGPIVGFSGVVFAIAGFALVTRPTLFLGAFLGNRVLDLLYSALRYPVSTASGQTRFVTPWWSNIAIQGHAIGILAGVIVALALLWNRDERPDTLRVFFATLVFAVAQGLWAVYIPLGGGRFRLFRWAGTALVFVLALVVAAATVGSDREFRPGFDRRPASLAVVVLLVVLGALSLAAVPTNVVDLEDDQLPEDGIEVGDYVVTYDENVPNAYFESIWVPTQREGASVNASGVIVASAEREVWIAAVQPGRLAVNGKERVTVGGATWRESVYANRTDWSVLGNDSVYRVQLRREGGQPRTAYTSEPSTADVILDGRNVTVAAQQNGFDVSVTRGNETVGQAPLPANMTRARIGGLTFERNRSRLYARTDGTRVKIAERRQQAARS</sequence>
<proteinExistence type="predicted"/>
<evidence type="ECO:0000313" key="7">
    <source>
        <dbReference type="EMBL" id="RYJ09096.1"/>
    </source>
</evidence>
<keyword evidence="3 5" id="KW-1133">Transmembrane helix</keyword>
<keyword evidence="4 5" id="KW-0472">Membrane</keyword>
<feature type="transmembrane region" description="Helical" evidence="5">
    <location>
        <begin position="326"/>
        <end position="346"/>
    </location>
</feature>
<dbReference type="GO" id="GO:0004252">
    <property type="term" value="F:serine-type endopeptidase activity"/>
    <property type="evidence" value="ECO:0007669"/>
    <property type="project" value="InterPro"/>
</dbReference>
<keyword evidence="2 5" id="KW-0812">Transmembrane</keyword>
<feature type="transmembrane region" description="Helical" evidence="5">
    <location>
        <begin position="264"/>
        <end position="282"/>
    </location>
</feature>
<dbReference type="Proteomes" id="UP000293535">
    <property type="component" value="Unassembled WGS sequence"/>
</dbReference>